<organism evidence="2">
    <name type="scientific">Streptomyces sp. SID7499</name>
    <dbReference type="NCBI Taxonomy" id="2706086"/>
    <lineage>
        <taxon>Bacteria</taxon>
        <taxon>Bacillati</taxon>
        <taxon>Actinomycetota</taxon>
        <taxon>Actinomycetes</taxon>
        <taxon>Kitasatosporales</taxon>
        <taxon>Streptomycetaceae</taxon>
        <taxon>Streptomyces</taxon>
    </lineage>
</organism>
<feature type="region of interest" description="Disordered" evidence="1">
    <location>
        <begin position="1"/>
        <end position="68"/>
    </location>
</feature>
<proteinExistence type="predicted"/>
<reference evidence="2" key="1">
    <citation type="submission" date="2020-01" db="EMBL/GenBank/DDBJ databases">
        <title>Insect and environment-associated Actinomycetes.</title>
        <authorList>
            <person name="Currrie C."/>
            <person name="Chevrette M."/>
            <person name="Carlson C."/>
            <person name="Stubbendieck R."/>
            <person name="Wendt-Pienkowski E."/>
        </authorList>
    </citation>
    <scope>NUCLEOTIDE SEQUENCE</scope>
    <source>
        <strain evidence="2">SID7499</strain>
    </source>
</reference>
<evidence type="ECO:0000313" key="2">
    <source>
        <dbReference type="EMBL" id="NEE19628.1"/>
    </source>
</evidence>
<feature type="compositionally biased region" description="Basic and acidic residues" evidence="1">
    <location>
        <begin position="58"/>
        <end position="68"/>
    </location>
</feature>
<sequence>MHTAPRISLTPAGAARFGPAEGHTEVPGDYGTRFRRAFPPNSACTPAGQEGGAVPGGSDRELLDSVAE</sequence>
<gene>
    <name evidence="2" type="ORF">G3M58_75825</name>
</gene>
<evidence type="ECO:0000256" key="1">
    <source>
        <dbReference type="SAM" id="MobiDB-lite"/>
    </source>
</evidence>
<dbReference type="EMBL" id="JAAGMN010008143">
    <property type="protein sequence ID" value="NEE19628.1"/>
    <property type="molecule type" value="Genomic_DNA"/>
</dbReference>
<name>A0A6G3XP78_9ACTN</name>
<accession>A0A6G3XP78</accession>
<protein>
    <submittedName>
        <fullName evidence="2">Uncharacterized protein</fullName>
    </submittedName>
</protein>
<feature type="non-terminal residue" evidence="2">
    <location>
        <position position="68"/>
    </location>
</feature>
<dbReference type="AlphaFoldDB" id="A0A6G3XP78"/>
<comment type="caution">
    <text evidence="2">The sequence shown here is derived from an EMBL/GenBank/DDBJ whole genome shotgun (WGS) entry which is preliminary data.</text>
</comment>